<keyword evidence="2" id="KW-1185">Reference proteome</keyword>
<accession>A0ACC6MLC4</accession>
<evidence type="ECO:0000313" key="2">
    <source>
        <dbReference type="Proteomes" id="UP001289645"/>
    </source>
</evidence>
<comment type="caution">
    <text evidence="1">The sequence shown here is derived from an EMBL/GenBank/DDBJ whole genome shotgun (WGS) entry which is preliminary data.</text>
</comment>
<reference evidence="1 2" key="1">
    <citation type="journal article" date="2021" name="Chemosphere">
        <title>Bioballs carrying a syntrophic Rhodococcus and Mycolicibacterium consortium for simultaneous sorption and biodegradation of fuel oil in contaminated freshwater.</title>
        <authorList>
            <person name="Naloka K."/>
            <person name="Polrit D."/>
            <person name="Muangchinda C."/>
            <person name="Thoetkiattikul H."/>
            <person name="Pinyakong O."/>
        </authorList>
    </citation>
    <scope>NUCLEOTIDE SEQUENCE [LARGE SCALE GENOMIC DNA]</scope>
    <source>
        <strain evidence="1 2">J101</strain>
    </source>
</reference>
<gene>
    <name evidence="1" type="ORF">OHX15_20525</name>
</gene>
<evidence type="ECO:0000313" key="1">
    <source>
        <dbReference type="EMBL" id="MDZ5087783.1"/>
    </source>
</evidence>
<protein>
    <submittedName>
        <fullName evidence="1">Cadherin-like domain-containing protein</fullName>
    </submittedName>
</protein>
<name>A0ACC6MLC4_MYCPF</name>
<dbReference type="EMBL" id="JAOXLN010000023">
    <property type="protein sequence ID" value="MDZ5087783.1"/>
    <property type="molecule type" value="Genomic_DNA"/>
</dbReference>
<proteinExistence type="predicted"/>
<sequence>MSNTPNDDAPLDGSSKGEQESKLFDTLAFAVRCGGIAAAMAIAALVTTGYGYAGADTSVTGSSDAAQTSERASDSGNAPGSGLDNAETPGSAEQDSSDRDSDGQDAEDDAPEIDGIEDADEPGDSHEIDQSDEVGDSHEVEVSDESDDGASEGDDTTTLDDEPGTSEHSEIVDAVAAYATVVDGSEVPLVDIPVVLAEEEATETGGGPTTFPSRAAQGVSPSADEVLADDPRSAEGGSQSDVVSVTYLTNPGVGGPLASQMVDEPVQTLFAWSLLGWVRRNFFNQAPVLDYDPSSNVQGPLGVITGDLGATDPEGDTLTYTVIARPKHGTVVIDDVTGTFVYTPDLEYAMGGGVDSFRVRVTDGKLNLLHFLRPDFGMPRLTVGLDVQSIQPSADRFVVPLPDDVVQPQNPTYTHDGTALIFRATPAGATRTEIYRVGTDGSGLQCLTCGLAPELTDNLSKPFAFDDGERILLSAGTQSDSGGETADHYILECAGGVNACGAGSQLLEITVPTSVPANVVVIQKQRELRIAPDGVHVGFTQLLGSGTATQLVSSVGRLERTDTGYVIVDPHVVYVGGELKNFTSDGKGVMVTDFSGKYEAGNADNVLIDLADGTVTRLTTNLDYDESVDMSPNGRWLALGSSRTLDYLTPMSQITRPTFVPAYVVFPTFQAKKGSLNQAWVISVEDELAGENGIFVGDPSGAYNSVPVANWSADGTAVTFWERSKTDPSDTRLVVATLNNIDGGTRPADVSTPDSSGWAQPLSSVVVKATPTEASRAGRVGGSAVVTTSKAGNLTTTTVTYTDFEDEQGLILNGTETTVTNATLTNITYSADISVTGGDGSARGYLRADGVKIVNQLSLTGTIESSLDGNVLVMGSAPQ</sequence>
<organism evidence="1 2">
    <name type="scientific">Mycolicibacterium parafortuitum</name>
    <name type="common">Mycobacterium parafortuitum</name>
    <dbReference type="NCBI Taxonomy" id="39692"/>
    <lineage>
        <taxon>Bacteria</taxon>
        <taxon>Bacillati</taxon>
        <taxon>Actinomycetota</taxon>
        <taxon>Actinomycetes</taxon>
        <taxon>Mycobacteriales</taxon>
        <taxon>Mycobacteriaceae</taxon>
        <taxon>Mycolicibacterium</taxon>
    </lineage>
</organism>
<dbReference type="Proteomes" id="UP001289645">
    <property type="component" value="Unassembled WGS sequence"/>
</dbReference>